<reference evidence="3 4" key="1">
    <citation type="submission" date="2018-10" db="EMBL/GenBank/DDBJ databases">
        <authorList>
            <consortium name="Pathogen Informatics"/>
        </authorList>
    </citation>
    <scope>NUCLEOTIDE SEQUENCE [LARGE SCALE GENOMIC DNA]</scope>
</reference>
<sequence>MSEYSNVIKGSLKLKTESKITKKSKKHRKRKADSLADYAEDNGKSQEQEEPKITKTAAEVEYEKKKEKRMLETILTKAEKSHKQRIMEFNQHLNAMSEHFDIPKVSWTK</sequence>
<evidence type="ECO:0000313" key="4">
    <source>
        <dbReference type="Proteomes" id="UP000267029"/>
    </source>
</evidence>
<feature type="compositionally biased region" description="Basic residues" evidence="2">
    <location>
        <begin position="21"/>
        <end position="31"/>
    </location>
</feature>
<dbReference type="EMBL" id="UXSR01000121">
    <property type="protein sequence ID" value="VDD75100.1"/>
    <property type="molecule type" value="Genomic_DNA"/>
</dbReference>
<organism evidence="5">
    <name type="scientific">Mesocestoides corti</name>
    <name type="common">Flatworm</name>
    <dbReference type="NCBI Taxonomy" id="53468"/>
    <lineage>
        <taxon>Eukaryota</taxon>
        <taxon>Metazoa</taxon>
        <taxon>Spiralia</taxon>
        <taxon>Lophotrochozoa</taxon>
        <taxon>Platyhelminthes</taxon>
        <taxon>Cestoda</taxon>
        <taxon>Eucestoda</taxon>
        <taxon>Cyclophyllidea</taxon>
        <taxon>Mesocestoididae</taxon>
        <taxon>Mesocestoides</taxon>
    </lineage>
</organism>
<evidence type="ECO:0000313" key="5">
    <source>
        <dbReference type="WBParaSite" id="MCU_005178-RA"/>
    </source>
</evidence>
<gene>
    <name evidence="3" type="ORF">MCOS_LOCUS1103</name>
</gene>
<evidence type="ECO:0000256" key="2">
    <source>
        <dbReference type="SAM" id="MobiDB-lite"/>
    </source>
</evidence>
<dbReference type="AlphaFoldDB" id="A0A0R3U3G3"/>
<dbReference type="OrthoDB" id="205403at2759"/>
<dbReference type="STRING" id="53468.A0A0R3U3G3"/>
<evidence type="ECO:0000313" key="3">
    <source>
        <dbReference type="EMBL" id="VDD75100.1"/>
    </source>
</evidence>
<comment type="similarity">
    <text evidence="1">Belongs to the FAM32 family.</text>
</comment>
<dbReference type="WBParaSite" id="MCU_005178-RA">
    <property type="protein sequence ID" value="MCU_005178-RA"/>
    <property type="gene ID" value="MCU_005178"/>
</dbReference>
<proteinExistence type="inferred from homology"/>
<feature type="compositionally biased region" description="Basic and acidic residues" evidence="2">
    <location>
        <begin position="41"/>
        <end position="53"/>
    </location>
</feature>
<feature type="region of interest" description="Disordered" evidence="2">
    <location>
        <begin position="15"/>
        <end position="56"/>
    </location>
</feature>
<name>A0A0R3U3G3_MESCO</name>
<dbReference type="Pfam" id="PF08555">
    <property type="entry name" value="FAM32A"/>
    <property type="match status" value="1"/>
</dbReference>
<dbReference type="GO" id="GO:0005730">
    <property type="term" value="C:nucleolus"/>
    <property type="evidence" value="ECO:0007669"/>
    <property type="project" value="TreeGrafter"/>
</dbReference>
<reference evidence="5" key="2">
    <citation type="submission" date="2019-11" db="UniProtKB">
        <authorList>
            <consortium name="WormBaseParasite"/>
        </authorList>
    </citation>
    <scope>IDENTIFICATION</scope>
</reference>
<dbReference type="PANTHER" id="PTHR13282:SF6">
    <property type="entry name" value="PROTEIN FAM32A"/>
    <property type="match status" value="1"/>
</dbReference>
<keyword evidence="4" id="KW-1185">Reference proteome</keyword>
<evidence type="ECO:0000256" key="1">
    <source>
        <dbReference type="ARBA" id="ARBA00008948"/>
    </source>
</evidence>
<protein>
    <submittedName>
        <fullName evidence="5">Protein FAM32A-like</fullName>
    </submittedName>
</protein>
<dbReference type="PANTHER" id="PTHR13282">
    <property type="entry name" value="PROTEIN FAM32A"/>
    <property type="match status" value="1"/>
</dbReference>
<accession>A0A0R3U3G3</accession>
<dbReference type="Proteomes" id="UP000267029">
    <property type="component" value="Unassembled WGS sequence"/>
</dbReference>
<dbReference type="InterPro" id="IPR013865">
    <property type="entry name" value="FAM32A"/>
</dbReference>